<evidence type="ECO:0000313" key="13">
    <source>
        <dbReference type="Proteomes" id="UP000316851"/>
    </source>
</evidence>
<keyword evidence="13" id="KW-1185">Reference proteome</keyword>
<dbReference type="EMBL" id="VHHP01000008">
    <property type="protein sequence ID" value="TPR53368.1"/>
    <property type="molecule type" value="Genomic_DNA"/>
</dbReference>
<name>A0ABY2YZB0_9BACT</name>
<evidence type="ECO:0000256" key="9">
    <source>
        <dbReference type="ARBA" id="ARBA00048743"/>
    </source>
</evidence>
<feature type="domain" description="Thymidylate kinase-like" evidence="11">
    <location>
        <begin position="11"/>
        <end position="201"/>
    </location>
</feature>
<organism evidence="12 13">
    <name type="scientific">Metamycoplasma neophronis</name>
    <dbReference type="NCBI Taxonomy" id="872983"/>
    <lineage>
        <taxon>Bacteria</taxon>
        <taxon>Bacillati</taxon>
        <taxon>Mycoplasmatota</taxon>
        <taxon>Mycoplasmoidales</taxon>
        <taxon>Metamycoplasmataceae</taxon>
        <taxon>Metamycoplasma</taxon>
    </lineage>
</organism>
<evidence type="ECO:0000313" key="12">
    <source>
        <dbReference type="EMBL" id="TPR53368.1"/>
    </source>
</evidence>
<proteinExistence type="inferred from homology"/>
<evidence type="ECO:0000256" key="10">
    <source>
        <dbReference type="HAMAP-Rule" id="MF_00165"/>
    </source>
</evidence>
<keyword evidence="7 10" id="KW-0418">Kinase</keyword>
<evidence type="ECO:0000256" key="1">
    <source>
        <dbReference type="ARBA" id="ARBA00009776"/>
    </source>
</evidence>
<evidence type="ECO:0000256" key="6">
    <source>
        <dbReference type="ARBA" id="ARBA00022741"/>
    </source>
</evidence>
<keyword evidence="6 10" id="KW-0547">Nucleotide-binding</keyword>
<dbReference type="Pfam" id="PF02223">
    <property type="entry name" value="Thymidylate_kin"/>
    <property type="match status" value="1"/>
</dbReference>
<dbReference type="InterPro" id="IPR039430">
    <property type="entry name" value="Thymidylate_kin-like_dom"/>
</dbReference>
<feature type="binding site" evidence="10">
    <location>
        <begin position="13"/>
        <end position="20"/>
    </location>
    <ligand>
        <name>ATP</name>
        <dbReference type="ChEBI" id="CHEBI:30616"/>
    </ligand>
</feature>
<keyword evidence="5 10" id="KW-0545">Nucleotide biosynthesis</keyword>
<comment type="catalytic activity">
    <reaction evidence="9 10">
        <text>dTMP + ATP = dTDP + ADP</text>
        <dbReference type="Rhea" id="RHEA:13517"/>
        <dbReference type="ChEBI" id="CHEBI:30616"/>
        <dbReference type="ChEBI" id="CHEBI:58369"/>
        <dbReference type="ChEBI" id="CHEBI:63528"/>
        <dbReference type="ChEBI" id="CHEBI:456216"/>
        <dbReference type="EC" id="2.7.4.9"/>
    </reaction>
</comment>
<dbReference type="Proteomes" id="UP000316851">
    <property type="component" value="Unassembled WGS sequence"/>
</dbReference>
<dbReference type="Gene3D" id="3.40.50.300">
    <property type="entry name" value="P-loop containing nucleotide triphosphate hydrolases"/>
    <property type="match status" value="1"/>
</dbReference>
<evidence type="ECO:0000256" key="4">
    <source>
        <dbReference type="ARBA" id="ARBA00022679"/>
    </source>
</evidence>
<evidence type="ECO:0000256" key="3">
    <source>
        <dbReference type="ARBA" id="ARBA00017144"/>
    </source>
</evidence>
<dbReference type="InterPro" id="IPR027417">
    <property type="entry name" value="P-loop_NTPase"/>
</dbReference>
<sequence>MSAKSGKFIVIEGMDGSGKSTIIQMLKDELITQNKIDDFVFTREPGSAFSKEAEKIRNLILDNENEFSHMVDALLFAASRRLNLEKGIWPALQSGKNVISDRYWTSSLVYQGILGGVGFNEVKSINEIATNNTKPDLIIFFDLEPEMSVERITKIRGEADRLETDDVEYYHRLRAAYKEVIKNNPGQFKVINANCSIIELFKKVLKILKEIEVL</sequence>
<comment type="caution">
    <text evidence="12">The sequence shown here is derived from an EMBL/GenBank/DDBJ whole genome shotgun (WGS) entry which is preliminary data.</text>
</comment>
<dbReference type="HAMAP" id="MF_00165">
    <property type="entry name" value="Thymidylate_kinase"/>
    <property type="match status" value="1"/>
</dbReference>
<dbReference type="InterPro" id="IPR018094">
    <property type="entry name" value="Thymidylate_kinase"/>
</dbReference>
<protein>
    <recommendedName>
        <fullName evidence="3 10">Thymidylate kinase</fullName>
        <ecNumber evidence="2 10">2.7.4.9</ecNumber>
    </recommendedName>
    <alternativeName>
        <fullName evidence="10">dTMP kinase</fullName>
    </alternativeName>
</protein>
<accession>A0ABY2YZB0</accession>
<dbReference type="NCBIfam" id="TIGR00041">
    <property type="entry name" value="DTMP_kinase"/>
    <property type="match status" value="1"/>
</dbReference>
<evidence type="ECO:0000259" key="11">
    <source>
        <dbReference type="Pfam" id="PF02223"/>
    </source>
</evidence>
<dbReference type="SUPFAM" id="SSF52540">
    <property type="entry name" value="P-loop containing nucleoside triphosphate hydrolases"/>
    <property type="match status" value="1"/>
</dbReference>
<comment type="function">
    <text evidence="10">Phosphorylation of dTMP to form dTDP in both de novo and salvage pathways of dTTP synthesis.</text>
</comment>
<reference evidence="12" key="1">
    <citation type="submission" date="2019-06" db="EMBL/GenBank/DDBJ databases">
        <title>Mycoplasma neophronis type strain whole genome sequence.</title>
        <authorList>
            <person name="Spergser J."/>
        </authorList>
    </citation>
    <scope>NUCLEOTIDE SEQUENCE [LARGE SCALE GENOMIC DNA]</scope>
    <source>
        <strain evidence="12">DSM 24097</strain>
    </source>
</reference>
<dbReference type="EC" id="2.7.4.9" evidence="2 10"/>
<dbReference type="PANTHER" id="PTHR10344:SF4">
    <property type="entry name" value="UMP-CMP KINASE 2, MITOCHONDRIAL"/>
    <property type="match status" value="1"/>
</dbReference>
<gene>
    <name evidence="10 12" type="primary">tmk</name>
    <name evidence="12" type="ORF">FJR74_02825</name>
</gene>
<keyword evidence="4 10" id="KW-0808">Transferase</keyword>
<dbReference type="InterPro" id="IPR018095">
    <property type="entry name" value="Thymidylate_kin_CS"/>
</dbReference>
<evidence type="ECO:0000256" key="7">
    <source>
        <dbReference type="ARBA" id="ARBA00022777"/>
    </source>
</evidence>
<dbReference type="PROSITE" id="PS01331">
    <property type="entry name" value="THYMIDYLATE_KINASE"/>
    <property type="match status" value="1"/>
</dbReference>
<evidence type="ECO:0000256" key="2">
    <source>
        <dbReference type="ARBA" id="ARBA00012980"/>
    </source>
</evidence>
<dbReference type="GO" id="GO:0004798">
    <property type="term" value="F:dTMP kinase activity"/>
    <property type="evidence" value="ECO:0007669"/>
    <property type="project" value="UniProtKB-EC"/>
</dbReference>
<keyword evidence="8 10" id="KW-0067">ATP-binding</keyword>
<dbReference type="CDD" id="cd01672">
    <property type="entry name" value="TMPK"/>
    <property type="match status" value="1"/>
</dbReference>
<dbReference type="PANTHER" id="PTHR10344">
    <property type="entry name" value="THYMIDYLATE KINASE"/>
    <property type="match status" value="1"/>
</dbReference>
<dbReference type="RefSeq" id="WP_140915023.1">
    <property type="nucleotide sequence ID" value="NZ_VHHP01000008.1"/>
</dbReference>
<evidence type="ECO:0000256" key="8">
    <source>
        <dbReference type="ARBA" id="ARBA00022840"/>
    </source>
</evidence>
<evidence type="ECO:0000256" key="5">
    <source>
        <dbReference type="ARBA" id="ARBA00022727"/>
    </source>
</evidence>
<comment type="similarity">
    <text evidence="1 10">Belongs to the thymidylate kinase family.</text>
</comment>